<keyword evidence="5" id="KW-0378">Hydrolase</keyword>
<evidence type="ECO:0000256" key="4">
    <source>
        <dbReference type="ARBA" id="ARBA00022729"/>
    </source>
</evidence>
<organism evidence="10 11">
    <name type="scientific">Mucuna pruriens</name>
    <name type="common">Velvet bean</name>
    <name type="synonym">Dolichos pruriens</name>
    <dbReference type="NCBI Taxonomy" id="157652"/>
    <lineage>
        <taxon>Eukaryota</taxon>
        <taxon>Viridiplantae</taxon>
        <taxon>Streptophyta</taxon>
        <taxon>Embryophyta</taxon>
        <taxon>Tracheophyta</taxon>
        <taxon>Spermatophyta</taxon>
        <taxon>Magnoliopsida</taxon>
        <taxon>eudicotyledons</taxon>
        <taxon>Gunneridae</taxon>
        <taxon>Pentapetalae</taxon>
        <taxon>rosids</taxon>
        <taxon>fabids</taxon>
        <taxon>Fabales</taxon>
        <taxon>Fabaceae</taxon>
        <taxon>Papilionoideae</taxon>
        <taxon>50 kb inversion clade</taxon>
        <taxon>NPAAA clade</taxon>
        <taxon>indigoferoid/millettioid clade</taxon>
        <taxon>Phaseoleae</taxon>
        <taxon>Mucuna</taxon>
    </lineage>
</organism>
<evidence type="ECO:0000256" key="6">
    <source>
        <dbReference type="ARBA" id="ARBA00022825"/>
    </source>
</evidence>
<evidence type="ECO:0000256" key="5">
    <source>
        <dbReference type="ARBA" id="ARBA00022801"/>
    </source>
</evidence>
<keyword evidence="11" id="KW-1185">Reference proteome</keyword>
<dbReference type="GO" id="GO:0006508">
    <property type="term" value="P:proteolysis"/>
    <property type="evidence" value="ECO:0007669"/>
    <property type="project" value="UniProtKB-KW"/>
</dbReference>
<dbReference type="STRING" id="157652.A0A371E735"/>
<dbReference type="GO" id="GO:0004252">
    <property type="term" value="F:serine-type endopeptidase activity"/>
    <property type="evidence" value="ECO:0007669"/>
    <property type="project" value="InterPro"/>
</dbReference>
<comment type="caution">
    <text evidence="10">The sequence shown here is derived from an EMBL/GenBank/DDBJ whole genome shotgun (WGS) entry which is preliminary data.</text>
</comment>
<comment type="subcellular location">
    <subcellularLocation>
        <location evidence="1">Secreted</location>
    </subcellularLocation>
</comment>
<dbReference type="InterPro" id="IPR041469">
    <property type="entry name" value="Subtilisin-like_FN3"/>
</dbReference>
<dbReference type="InterPro" id="IPR045051">
    <property type="entry name" value="SBT"/>
</dbReference>
<sequence length="322" mass="35070">MKHCLQMLYYVRNPTARIYPTITVVGTKPAPEVATFSSMGPNIITPDIIKASFLKLVCSHPTMQPDITAPGVNILAAWSPVATIATVQQRSVNYNIISGTSMSCPHITAVAAIIKSHHPHWGPAAIMSSIMTTATAMDNTQRLIGRDPNGTQTTPFDYGSGHVNPVASLNPGLVYDFNSQDVLNFLCSNGASPAQLKNLTEDVTQCQKPLTASYNFNYPSIGVSNLNGSLSVYRTVTYYGEEPTYYGEEPTVYFASVENPCGVNVTVTPAELKFWKTGEKITFRIDFFPFKNSNGNFVFGALIWNNGIQRVKSPIGVKVLST</sequence>
<evidence type="ECO:0000313" key="10">
    <source>
        <dbReference type="EMBL" id="RDX61852.1"/>
    </source>
</evidence>
<feature type="non-terminal residue" evidence="10">
    <location>
        <position position="1"/>
    </location>
</feature>
<dbReference type="PROSITE" id="PS00138">
    <property type="entry name" value="SUBTILASE_SER"/>
    <property type="match status" value="1"/>
</dbReference>
<dbReference type="GO" id="GO:0005576">
    <property type="term" value="C:extracellular region"/>
    <property type="evidence" value="ECO:0007669"/>
    <property type="project" value="UniProtKB-SubCell"/>
</dbReference>
<comment type="similarity">
    <text evidence="2 7">Belongs to the peptidase S8 family.</text>
</comment>
<name>A0A371E735_MUCPR</name>
<accession>A0A371E735</accession>
<proteinExistence type="inferred from homology"/>
<evidence type="ECO:0000256" key="1">
    <source>
        <dbReference type="ARBA" id="ARBA00004613"/>
    </source>
</evidence>
<keyword evidence="4" id="KW-0732">Signal</keyword>
<dbReference type="PANTHER" id="PTHR10795">
    <property type="entry name" value="PROPROTEIN CONVERTASE SUBTILISIN/KEXIN"/>
    <property type="match status" value="1"/>
</dbReference>
<dbReference type="SUPFAM" id="SSF52743">
    <property type="entry name" value="Subtilisin-like"/>
    <property type="match status" value="1"/>
</dbReference>
<evidence type="ECO:0000256" key="2">
    <source>
        <dbReference type="ARBA" id="ARBA00011073"/>
    </source>
</evidence>
<dbReference type="Gene3D" id="3.40.50.200">
    <property type="entry name" value="Peptidase S8/S53 domain"/>
    <property type="match status" value="1"/>
</dbReference>
<evidence type="ECO:0000256" key="7">
    <source>
        <dbReference type="PROSITE-ProRule" id="PRU01240"/>
    </source>
</evidence>
<dbReference type="OrthoDB" id="29072at2759"/>
<evidence type="ECO:0000256" key="3">
    <source>
        <dbReference type="ARBA" id="ARBA00022670"/>
    </source>
</evidence>
<dbReference type="AlphaFoldDB" id="A0A371E735"/>
<reference evidence="10" key="1">
    <citation type="submission" date="2018-05" db="EMBL/GenBank/DDBJ databases">
        <title>Draft genome of Mucuna pruriens seed.</title>
        <authorList>
            <person name="Nnadi N.E."/>
            <person name="Vos R."/>
            <person name="Hasami M.H."/>
            <person name="Devisetty U.K."/>
            <person name="Aguiy J.C."/>
        </authorList>
    </citation>
    <scope>NUCLEOTIDE SEQUENCE [LARGE SCALE GENOMIC DNA]</scope>
    <source>
        <strain evidence="10">JCA_2017</strain>
    </source>
</reference>
<keyword evidence="3" id="KW-0645">Protease</keyword>
<dbReference type="EMBL" id="QJKJ01015860">
    <property type="protein sequence ID" value="RDX61852.1"/>
    <property type="molecule type" value="Genomic_DNA"/>
</dbReference>
<protein>
    <submittedName>
        <fullName evidence="10">Subtilisin-like protease SBT5.3</fullName>
    </submittedName>
</protein>
<keyword evidence="6" id="KW-0720">Serine protease</keyword>
<evidence type="ECO:0000259" key="9">
    <source>
        <dbReference type="Pfam" id="PF17766"/>
    </source>
</evidence>
<comment type="caution">
    <text evidence="7">Lacks conserved residue(s) required for the propagation of feature annotation.</text>
</comment>
<dbReference type="Pfam" id="PF00082">
    <property type="entry name" value="Peptidase_S8"/>
    <property type="match status" value="1"/>
</dbReference>
<dbReference type="Pfam" id="PF17766">
    <property type="entry name" value="fn3_6"/>
    <property type="match status" value="1"/>
</dbReference>
<dbReference type="Gene3D" id="2.60.40.2310">
    <property type="match status" value="1"/>
</dbReference>
<evidence type="ECO:0000259" key="8">
    <source>
        <dbReference type="Pfam" id="PF00082"/>
    </source>
</evidence>
<dbReference type="InterPro" id="IPR036852">
    <property type="entry name" value="Peptidase_S8/S53_dom_sf"/>
</dbReference>
<dbReference type="InterPro" id="IPR023828">
    <property type="entry name" value="Peptidase_S8_Ser-AS"/>
</dbReference>
<gene>
    <name evidence="10" type="primary">AIR3</name>
    <name evidence="10" type="ORF">CR513_59877</name>
</gene>
<feature type="domain" description="Subtilisin-like protease fibronectin type-III" evidence="9">
    <location>
        <begin position="215"/>
        <end position="317"/>
    </location>
</feature>
<evidence type="ECO:0000313" key="11">
    <source>
        <dbReference type="Proteomes" id="UP000257109"/>
    </source>
</evidence>
<dbReference type="Proteomes" id="UP000257109">
    <property type="component" value="Unassembled WGS sequence"/>
</dbReference>
<dbReference type="PROSITE" id="PS51892">
    <property type="entry name" value="SUBTILASE"/>
    <property type="match status" value="1"/>
</dbReference>
<feature type="domain" description="Peptidase S8/S53" evidence="8">
    <location>
        <begin position="19"/>
        <end position="147"/>
    </location>
</feature>
<dbReference type="InterPro" id="IPR000209">
    <property type="entry name" value="Peptidase_S8/S53_dom"/>
</dbReference>